<dbReference type="Proteomes" id="UP001627154">
    <property type="component" value="Unassembled WGS sequence"/>
</dbReference>
<keyword evidence="1" id="KW-0812">Transmembrane</keyword>
<evidence type="ECO:0000256" key="1">
    <source>
        <dbReference type="SAM" id="Phobius"/>
    </source>
</evidence>
<proteinExistence type="predicted"/>
<comment type="caution">
    <text evidence="2">The sequence shown here is derived from an EMBL/GenBank/DDBJ whole genome shotgun (WGS) entry which is preliminary data.</text>
</comment>
<gene>
    <name evidence="2" type="ORF">TKK_010572</name>
</gene>
<keyword evidence="1" id="KW-1133">Transmembrane helix</keyword>
<protein>
    <submittedName>
        <fullName evidence="2">Uncharacterized protein</fullName>
    </submittedName>
</protein>
<evidence type="ECO:0000313" key="2">
    <source>
        <dbReference type="EMBL" id="KAL3395302.1"/>
    </source>
</evidence>
<dbReference type="AlphaFoldDB" id="A0ABD2WQN5"/>
<name>A0ABD2WQN5_9HYME</name>
<keyword evidence="1" id="KW-0472">Membrane</keyword>
<reference evidence="2 3" key="1">
    <citation type="journal article" date="2024" name="bioRxiv">
        <title>A reference genome for Trichogramma kaykai: A tiny desert-dwelling parasitoid wasp with competing sex-ratio distorters.</title>
        <authorList>
            <person name="Culotta J."/>
            <person name="Lindsey A.R."/>
        </authorList>
    </citation>
    <scope>NUCLEOTIDE SEQUENCE [LARGE SCALE GENOMIC DNA]</scope>
    <source>
        <strain evidence="2 3">KSX58</strain>
    </source>
</reference>
<accession>A0ABD2WQN5</accession>
<evidence type="ECO:0000313" key="3">
    <source>
        <dbReference type="Proteomes" id="UP001627154"/>
    </source>
</evidence>
<sequence>MRGRRPGGWLRPATHESLSCVGTRVTFVPAKRLLVHRQGGSDVIRKIFYCFWQMFIGFISGETIAVSLFSSALVARANVRIFQNSAFT</sequence>
<feature type="transmembrane region" description="Helical" evidence="1">
    <location>
        <begin position="47"/>
        <end position="69"/>
    </location>
</feature>
<keyword evidence="3" id="KW-1185">Reference proteome</keyword>
<dbReference type="EMBL" id="JBJJXI010000083">
    <property type="protein sequence ID" value="KAL3395302.1"/>
    <property type="molecule type" value="Genomic_DNA"/>
</dbReference>
<organism evidence="2 3">
    <name type="scientific">Trichogramma kaykai</name>
    <dbReference type="NCBI Taxonomy" id="54128"/>
    <lineage>
        <taxon>Eukaryota</taxon>
        <taxon>Metazoa</taxon>
        <taxon>Ecdysozoa</taxon>
        <taxon>Arthropoda</taxon>
        <taxon>Hexapoda</taxon>
        <taxon>Insecta</taxon>
        <taxon>Pterygota</taxon>
        <taxon>Neoptera</taxon>
        <taxon>Endopterygota</taxon>
        <taxon>Hymenoptera</taxon>
        <taxon>Apocrita</taxon>
        <taxon>Proctotrupomorpha</taxon>
        <taxon>Chalcidoidea</taxon>
        <taxon>Trichogrammatidae</taxon>
        <taxon>Trichogramma</taxon>
    </lineage>
</organism>